<feature type="transmembrane region" description="Helical" evidence="1">
    <location>
        <begin position="58"/>
        <end position="76"/>
    </location>
</feature>
<proteinExistence type="predicted"/>
<keyword evidence="1" id="KW-1133">Transmembrane helix</keyword>
<gene>
    <name evidence="2" type="ORF">QCN29_19735</name>
</gene>
<organism evidence="2 3">
    <name type="scientific">Streptomyces chengmaiensis</name>
    <dbReference type="NCBI Taxonomy" id="3040919"/>
    <lineage>
        <taxon>Bacteria</taxon>
        <taxon>Bacillati</taxon>
        <taxon>Actinomycetota</taxon>
        <taxon>Actinomycetes</taxon>
        <taxon>Kitasatosporales</taxon>
        <taxon>Streptomycetaceae</taxon>
        <taxon>Streptomyces</taxon>
    </lineage>
</organism>
<name>A0ABT6HQU4_9ACTN</name>
<protein>
    <recommendedName>
        <fullName evidence="4">Integral membrane protein</fullName>
    </recommendedName>
</protein>
<evidence type="ECO:0000256" key="1">
    <source>
        <dbReference type="SAM" id="Phobius"/>
    </source>
</evidence>
<feature type="transmembrane region" description="Helical" evidence="1">
    <location>
        <begin position="105"/>
        <end position="123"/>
    </location>
</feature>
<comment type="caution">
    <text evidence="2">The sequence shown here is derived from an EMBL/GenBank/DDBJ whole genome shotgun (WGS) entry which is preliminary data.</text>
</comment>
<evidence type="ECO:0000313" key="2">
    <source>
        <dbReference type="EMBL" id="MDH2390980.1"/>
    </source>
</evidence>
<accession>A0ABT6HQU4</accession>
<evidence type="ECO:0008006" key="4">
    <source>
        <dbReference type="Google" id="ProtNLM"/>
    </source>
</evidence>
<feature type="transmembrane region" description="Helical" evidence="1">
    <location>
        <begin position="82"/>
        <end position="98"/>
    </location>
</feature>
<dbReference type="EMBL" id="JARWBG010000022">
    <property type="protein sequence ID" value="MDH2390980.1"/>
    <property type="molecule type" value="Genomic_DNA"/>
</dbReference>
<keyword evidence="1" id="KW-0472">Membrane</keyword>
<reference evidence="2 3" key="1">
    <citation type="submission" date="2023-04" db="EMBL/GenBank/DDBJ databases">
        <title>Streptomyces chengmaiensis sp. nov. isolated from the stem of mangrove plant in Hainan.</title>
        <authorList>
            <person name="Huang X."/>
            <person name="Zhou S."/>
            <person name="Chu X."/>
            <person name="Xie Y."/>
            <person name="Lin Y."/>
        </authorList>
    </citation>
    <scope>NUCLEOTIDE SEQUENCE [LARGE SCALE GENOMIC DNA]</scope>
    <source>
        <strain evidence="2 3">HNM0663</strain>
    </source>
</reference>
<dbReference type="RefSeq" id="WP_279929677.1">
    <property type="nucleotide sequence ID" value="NZ_JARWBG010000022.1"/>
</dbReference>
<sequence length="364" mass="39899">MSETQDVAGGEDDEHVFVDPMLPSEVRTALEASSERLLTARQKRDLPGERPEPRGVRVRRAAGWLLSTAALIAMLASAQSKPGTAITVVVFGLCFIGVKGEEAETAGCLAVLFGLGILVALPFVPVEAMAVAAAVYLGWLGLLLALRRDRAGSRPERKYRRQYVRLTDLDGDGRDIAMRTVRASLTLDRLAESVPEDVDVAPARQLIAEQQWHIVQTLALREQLRSELVDRIDSTDSPQIHAAAEPQTEVLEAVRHVMDKQAEALTEYVARVRRAAELAEERRQIMEIADRNDAYADLIALATGGQPVEMAIDSPDVAEAERERDLLTREMVDAGQWLSQAAAQARAEVEAKLTALRHSQSPPH</sequence>
<evidence type="ECO:0000313" key="3">
    <source>
        <dbReference type="Proteomes" id="UP001223144"/>
    </source>
</evidence>
<dbReference type="Proteomes" id="UP001223144">
    <property type="component" value="Unassembled WGS sequence"/>
</dbReference>
<keyword evidence="3" id="KW-1185">Reference proteome</keyword>
<feature type="transmembrane region" description="Helical" evidence="1">
    <location>
        <begin position="129"/>
        <end position="146"/>
    </location>
</feature>
<keyword evidence="1" id="KW-0812">Transmembrane</keyword>